<keyword evidence="3" id="KW-1185">Reference proteome</keyword>
<evidence type="ECO:0000313" key="2">
    <source>
        <dbReference type="EMBL" id="ELZ11568.1"/>
    </source>
</evidence>
<feature type="domain" description="DUF7344" evidence="1">
    <location>
        <begin position="13"/>
        <end position="87"/>
    </location>
</feature>
<name>M0BMQ8_9EURY</name>
<dbReference type="Gene3D" id="1.10.10.10">
    <property type="entry name" value="Winged helix-like DNA-binding domain superfamily/Winged helix DNA-binding domain"/>
    <property type="match status" value="1"/>
</dbReference>
<comment type="caution">
    <text evidence="2">The sequence shown here is derived from an EMBL/GenBank/DDBJ whole genome shotgun (WGS) entry which is preliminary data.</text>
</comment>
<gene>
    <name evidence="2" type="ORF">C479_06881</name>
</gene>
<evidence type="ECO:0000313" key="3">
    <source>
        <dbReference type="Proteomes" id="UP000011560"/>
    </source>
</evidence>
<dbReference type="AlphaFoldDB" id="M0BMQ8"/>
<evidence type="ECO:0000259" key="1">
    <source>
        <dbReference type="Pfam" id="PF24035"/>
    </source>
</evidence>
<reference evidence="2 3" key="1">
    <citation type="journal article" date="2014" name="PLoS Genet.">
        <title>Phylogenetically driven sequencing of extremely halophilic archaea reveals strategies for static and dynamic osmo-response.</title>
        <authorList>
            <person name="Becker E.A."/>
            <person name="Seitzer P.M."/>
            <person name="Tritt A."/>
            <person name="Larsen D."/>
            <person name="Krusor M."/>
            <person name="Yao A.I."/>
            <person name="Wu D."/>
            <person name="Madern D."/>
            <person name="Eisen J.A."/>
            <person name="Darling A.E."/>
            <person name="Facciotti M.T."/>
        </authorList>
    </citation>
    <scope>NUCLEOTIDE SEQUENCE [LARGE SCALE GENOMIC DNA]</scope>
    <source>
        <strain evidence="2 3">JCM 14624</strain>
    </source>
</reference>
<proteinExistence type="predicted"/>
<sequence>MDDSREHSPTALFAAFADERRQRVVASLAASLEPMSVSDLAERIAAEEGQSIPDHRERVETALVHSHLPQLQDVGLVQYDAVGGTVELAVPRHVVAPYLTLAGYTVL</sequence>
<dbReference type="InterPro" id="IPR055768">
    <property type="entry name" value="DUF7344"/>
</dbReference>
<protein>
    <recommendedName>
        <fullName evidence="1">DUF7344 domain-containing protein</fullName>
    </recommendedName>
</protein>
<dbReference type="Pfam" id="PF24035">
    <property type="entry name" value="DUF7344"/>
    <property type="match status" value="1"/>
</dbReference>
<dbReference type="SUPFAM" id="SSF46785">
    <property type="entry name" value="Winged helix' DNA-binding domain"/>
    <property type="match status" value="1"/>
</dbReference>
<dbReference type="RefSeq" id="WP_007699855.1">
    <property type="nucleotide sequence ID" value="NZ_AOIQ01000012.1"/>
</dbReference>
<organism evidence="2 3">
    <name type="scientific">Halovivax asiaticus JCM 14624</name>
    <dbReference type="NCBI Taxonomy" id="1227490"/>
    <lineage>
        <taxon>Archaea</taxon>
        <taxon>Methanobacteriati</taxon>
        <taxon>Methanobacteriota</taxon>
        <taxon>Stenosarchaea group</taxon>
        <taxon>Halobacteria</taxon>
        <taxon>Halobacteriales</taxon>
        <taxon>Natrialbaceae</taxon>
        <taxon>Halovivax</taxon>
    </lineage>
</organism>
<dbReference type="Proteomes" id="UP000011560">
    <property type="component" value="Unassembled WGS sequence"/>
</dbReference>
<dbReference type="InterPro" id="IPR036390">
    <property type="entry name" value="WH_DNA-bd_sf"/>
</dbReference>
<accession>M0BMQ8</accession>
<dbReference type="InterPro" id="IPR036388">
    <property type="entry name" value="WH-like_DNA-bd_sf"/>
</dbReference>
<dbReference type="OrthoDB" id="177799at2157"/>
<dbReference type="EMBL" id="AOIQ01000012">
    <property type="protein sequence ID" value="ELZ11568.1"/>
    <property type="molecule type" value="Genomic_DNA"/>
</dbReference>